<sequence>MKRFTLIFDTPPNSTWCVSVYTSGVFVHFRCLCTLPVSLRLNRAVNFTANNVVVNHLHTHHQVEDIYLHVTVSVCCCIISAAPHILERLDINETLLLVLTAGISLLGAPVELGEII</sequence>
<reference evidence="1" key="1">
    <citation type="journal article" date="2023" name="Mol. Biol. Evol.">
        <title>Third-Generation Sequencing Reveals the Adaptive Role of the Epigenome in Three Deep-Sea Polychaetes.</title>
        <authorList>
            <person name="Perez M."/>
            <person name="Aroh O."/>
            <person name="Sun Y."/>
            <person name="Lan Y."/>
            <person name="Juniper S.K."/>
            <person name="Young C.R."/>
            <person name="Angers B."/>
            <person name="Qian P.Y."/>
        </authorList>
    </citation>
    <scope>NUCLEOTIDE SEQUENCE</scope>
    <source>
        <strain evidence="1">R07B-5</strain>
    </source>
</reference>
<gene>
    <name evidence="1" type="ORF">NP493_263g00021</name>
</gene>
<dbReference type="EMBL" id="JAODUO010000262">
    <property type="protein sequence ID" value="KAK2184529.1"/>
    <property type="molecule type" value="Genomic_DNA"/>
</dbReference>
<dbReference type="Proteomes" id="UP001209878">
    <property type="component" value="Unassembled WGS sequence"/>
</dbReference>
<evidence type="ECO:0000313" key="2">
    <source>
        <dbReference type="Proteomes" id="UP001209878"/>
    </source>
</evidence>
<evidence type="ECO:0000313" key="1">
    <source>
        <dbReference type="EMBL" id="KAK2184529.1"/>
    </source>
</evidence>
<comment type="caution">
    <text evidence="1">The sequence shown here is derived from an EMBL/GenBank/DDBJ whole genome shotgun (WGS) entry which is preliminary data.</text>
</comment>
<name>A0AAD9NXY5_RIDPI</name>
<dbReference type="AlphaFoldDB" id="A0AAD9NXY5"/>
<proteinExistence type="predicted"/>
<keyword evidence="2" id="KW-1185">Reference proteome</keyword>
<organism evidence="1 2">
    <name type="scientific">Ridgeia piscesae</name>
    <name type="common">Tubeworm</name>
    <dbReference type="NCBI Taxonomy" id="27915"/>
    <lineage>
        <taxon>Eukaryota</taxon>
        <taxon>Metazoa</taxon>
        <taxon>Spiralia</taxon>
        <taxon>Lophotrochozoa</taxon>
        <taxon>Annelida</taxon>
        <taxon>Polychaeta</taxon>
        <taxon>Sedentaria</taxon>
        <taxon>Canalipalpata</taxon>
        <taxon>Sabellida</taxon>
        <taxon>Siboglinidae</taxon>
        <taxon>Ridgeia</taxon>
    </lineage>
</organism>
<protein>
    <submittedName>
        <fullName evidence="1">Uncharacterized protein</fullName>
    </submittedName>
</protein>
<accession>A0AAD9NXY5</accession>